<comment type="caution">
    <text evidence="1">The sequence shown here is derived from an EMBL/GenBank/DDBJ whole genome shotgun (WGS) entry which is preliminary data.</text>
</comment>
<accession>A0ABS7P3T8</accession>
<organism evidence="1 2">
    <name type="scientific">Rhodococcoides corynebacterioides</name>
    <dbReference type="NCBI Taxonomy" id="53972"/>
    <lineage>
        <taxon>Bacteria</taxon>
        <taxon>Bacillati</taxon>
        <taxon>Actinomycetota</taxon>
        <taxon>Actinomycetes</taxon>
        <taxon>Mycobacteriales</taxon>
        <taxon>Nocardiaceae</taxon>
        <taxon>Rhodococcoides</taxon>
    </lineage>
</organism>
<evidence type="ECO:0000313" key="2">
    <source>
        <dbReference type="Proteomes" id="UP000825228"/>
    </source>
</evidence>
<gene>
    <name evidence="1" type="ORF">HQ603_09975</name>
</gene>
<reference evidence="1 2" key="1">
    <citation type="submission" date="2020-06" db="EMBL/GenBank/DDBJ databases">
        <title>Taxonomy, biology and ecology of Rhodococcus bacteria occurring in California pistachio and other woody hosts as revealed by genome sequence analyses.</title>
        <authorList>
            <person name="Gai Y."/>
            <person name="Riely B."/>
        </authorList>
    </citation>
    <scope>NUCLEOTIDE SEQUENCE [LARGE SCALE GENOMIC DNA]</scope>
    <source>
        <strain evidence="1 2">BP-281</strain>
    </source>
</reference>
<dbReference type="Proteomes" id="UP000825228">
    <property type="component" value="Unassembled WGS sequence"/>
</dbReference>
<keyword evidence="2" id="KW-1185">Reference proteome</keyword>
<protein>
    <submittedName>
        <fullName evidence="1">Uncharacterized protein</fullName>
    </submittedName>
</protein>
<sequence length="82" mass="9278">MDNAQVQRDALDIAECMYIGDWDRYWDVVERYTQPETPAAELTFALSFLIKQATFSSAGLFDTAPDFFALCRNELPPLKPAA</sequence>
<proteinExistence type="predicted"/>
<name>A0ABS7P3T8_9NOCA</name>
<dbReference type="RefSeq" id="WP_222684386.1">
    <property type="nucleotide sequence ID" value="NZ_JABUBT010000007.1"/>
</dbReference>
<evidence type="ECO:0000313" key="1">
    <source>
        <dbReference type="EMBL" id="MBY6367081.1"/>
    </source>
</evidence>
<dbReference type="EMBL" id="JABUBU010000006">
    <property type="protein sequence ID" value="MBY6367081.1"/>
    <property type="molecule type" value="Genomic_DNA"/>
</dbReference>